<dbReference type="InterPro" id="IPR010071">
    <property type="entry name" value="AA_adenyl_dom"/>
</dbReference>
<gene>
    <name evidence="3" type="ordered locus">Sfla_3505</name>
</gene>
<feature type="domain" description="Carrier" evidence="2">
    <location>
        <begin position="830"/>
        <end position="900"/>
    </location>
</feature>
<dbReference type="Proteomes" id="UP000002066">
    <property type="component" value="Chromosome"/>
</dbReference>
<dbReference type="InterPro" id="IPR020845">
    <property type="entry name" value="AMP-binding_CS"/>
</dbReference>
<dbReference type="Gene3D" id="3.30.300.30">
    <property type="match status" value="1"/>
</dbReference>
<sequence length="900" mass="94941">MLGAQCHAVRVRLTGPPVPDRTLAERLSAAGPWRLWVDDVPAGAAEPLAERRLDAEMRRPAAGVRCVLLRYADGEADLVVVADRDRLDRGGLGALTAMLAGTRAAGPCPAPEGDRVARPAEGPAPDWGRGEPGSSRHGTYHLDLPQEPGGGPGLLTAALALTLSRYDGHGATEGVTVAGPGGIAREITVDPAATLADLRARCESAPVRVDRPVTAGLLDGSGPDGPTGDDYLPLLAPAFPLTTVLVPLPDGGSRLWFSYLRSHFSPEAVEQFAGHLARVYALSARAPQSRVGDADLLDPAERDRIARLGRPHGDVAAAGISLLDAFRRAVSATPDAVAVSDGDVSLTYRELDDRGTLLAAGLRAHGVRHGDRVGVCLERTVELVVTMLGVLKAGAAYVPTDPAYPADRLAWTASDAGLRVVVTRLPEFPRGDGTTALTPGELLEAAPDRPSAPEVAPGPDDPAYVIYTSGSTGRPKGVVVPHGNVVSLIEATRDTYRLGPGDVWTLFHSGAFDFSVWEIWGCLLTGGRLVVVPYFVSRDPEEFRDLLVAEQVTVLSQTPSAFSQLLRVDHAGLAVRLVVFGGEPLDSRMLLPWFDRHPEDACRMVNMFGITETTVHVTAQTVTRELALAGSRSVGPAIPGWHLYVTDTHGRPVPPGVTGEICVGGAGVATGYLGRPDLTAQRFVTDPVTGGRMYRSGDLGRLLPDGRLEHLGRIDSQVKIRGFRIELDEIRSVLLEDPGVRAAAVVVRRDDPDDPAAARLDAYVVPAEGLADLPGIRKRSAGLLPGHMVPSTVTAVDALPLTTNGKLDTARLPAPSRSSAAPRQPAAGSGAAAGLPEALLEIWATVLGTPVGLDDDFFELGGNSLFAVRVSAALRARDLPSLPLRDLYRTPTIRALTEGV</sequence>
<dbReference type="SUPFAM" id="SSF56801">
    <property type="entry name" value="Acetyl-CoA synthetase-like"/>
    <property type="match status" value="1"/>
</dbReference>
<dbReference type="InterPro" id="IPR025110">
    <property type="entry name" value="AMP-bd_C"/>
</dbReference>
<dbReference type="PROSITE" id="PS00455">
    <property type="entry name" value="AMP_BINDING"/>
    <property type="match status" value="1"/>
</dbReference>
<feature type="region of interest" description="Disordered" evidence="1">
    <location>
        <begin position="106"/>
        <end position="135"/>
    </location>
</feature>
<evidence type="ECO:0000259" key="2">
    <source>
        <dbReference type="PROSITE" id="PS50075"/>
    </source>
</evidence>
<dbReference type="InterPro" id="IPR000873">
    <property type="entry name" value="AMP-dep_synth/lig_dom"/>
</dbReference>
<dbReference type="SUPFAM" id="SSF52777">
    <property type="entry name" value="CoA-dependent acyltransferases"/>
    <property type="match status" value="1"/>
</dbReference>
<dbReference type="InterPro" id="IPR045851">
    <property type="entry name" value="AMP-bd_C_sf"/>
</dbReference>
<feature type="region of interest" description="Disordered" evidence="1">
    <location>
        <begin position="809"/>
        <end position="830"/>
    </location>
</feature>
<dbReference type="InterPro" id="IPR042099">
    <property type="entry name" value="ANL_N_sf"/>
</dbReference>
<accession>A0A8D3WM32</accession>
<reference evidence="3 4" key="1">
    <citation type="submission" date="2011-01" db="EMBL/GenBank/DDBJ databases">
        <title>Complete sequence of chromosome of Streptomyces flavogriseus ATCC 33331.</title>
        <authorList>
            <consortium name="US DOE Joint Genome Institute"/>
            <person name="Lucas S."/>
            <person name="Copeland A."/>
            <person name="Lapidus A."/>
            <person name="Cheng J.-F."/>
            <person name="Goodwin L."/>
            <person name="Pitluck S."/>
            <person name="Davenport K."/>
            <person name="Detter J.C."/>
            <person name="Han C."/>
            <person name="Tapia R."/>
            <person name="Land M."/>
            <person name="Hauser L."/>
            <person name="Kyrpides N."/>
            <person name="Ivanova N."/>
            <person name="Ovchinnikova G."/>
            <person name="Pagani I."/>
            <person name="Brumm P."/>
            <person name="Mead D."/>
            <person name="Woyke T."/>
        </authorList>
    </citation>
    <scope>NUCLEOTIDE SEQUENCE [LARGE SCALE GENOMIC DNA]</scope>
    <source>
        <strain evidence="4">ATCC 33331 / IAF-45CD</strain>
    </source>
</reference>
<feature type="compositionally biased region" description="Low complexity" evidence="1">
    <location>
        <begin position="810"/>
        <end position="830"/>
    </location>
</feature>
<dbReference type="Pfam" id="PF00501">
    <property type="entry name" value="AMP-binding"/>
    <property type="match status" value="1"/>
</dbReference>
<dbReference type="GO" id="GO:0031177">
    <property type="term" value="F:phosphopantetheine binding"/>
    <property type="evidence" value="ECO:0007669"/>
    <property type="project" value="TreeGrafter"/>
</dbReference>
<dbReference type="PANTHER" id="PTHR45527:SF1">
    <property type="entry name" value="FATTY ACID SYNTHASE"/>
    <property type="match status" value="1"/>
</dbReference>
<dbReference type="GO" id="GO:0044550">
    <property type="term" value="P:secondary metabolite biosynthetic process"/>
    <property type="evidence" value="ECO:0007669"/>
    <property type="project" value="TreeGrafter"/>
</dbReference>
<dbReference type="Gene3D" id="3.30.559.30">
    <property type="entry name" value="Nonribosomal peptide synthetase, condensation domain"/>
    <property type="match status" value="1"/>
</dbReference>
<name>A0A8D3WM32_STRFA</name>
<dbReference type="GO" id="GO:0005829">
    <property type="term" value="C:cytosol"/>
    <property type="evidence" value="ECO:0007669"/>
    <property type="project" value="TreeGrafter"/>
</dbReference>
<dbReference type="FunFam" id="3.40.50.12780:FF:000012">
    <property type="entry name" value="Non-ribosomal peptide synthetase"/>
    <property type="match status" value="1"/>
</dbReference>
<dbReference type="InterPro" id="IPR009081">
    <property type="entry name" value="PP-bd_ACP"/>
</dbReference>
<dbReference type="OrthoDB" id="2472181at2"/>
<dbReference type="CDD" id="cd17643">
    <property type="entry name" value="A_NRPS_Cytc1-like"/>
    <property type="match status" value="1"/>
</dbReference>
<dbReference type="AlphaFoldDB" id="A0A8D3WM32"/>
<organism evidence="3 4">
    <name type="scientific">Streptomyces pratensis (strain ATCC 33331 / IAF-45CD)</name>
    <dbReference type="NCBI Taxonomy" id="591167"/>
    <lineage>
        <taxon>Bacteria</taxon>
        <taxon>Bacillati</taxon>
        <taxon>Actinomycetota</taxon>
        <taxon>Actinomycetes</taxon>
        <taxon>Kitasatosporales</taxon>
        <taxon>Streptomycetaceae</taxon>
        <taxon>Streptomyces</taxon>
    </lineage>
</organism>
<dbReference type="Pfam" id="PF00550">
    <property type="entry name" value="PP-binding"/>
    <property type="match status" value="1"/>
</dbReference>
<evidence type="ECO:0000313" key="3">
    <source>
        <dbReference type="EMBL" id="ADW04925.1"/>
    </source>
</evidence>
<dbReference type="PRINTS" id="PR00154">
    <property type="entry name" value="AMPBINDING"/>
</dbReference>
<dbReference type="EMBL" id="CP002475">
    <property type="protein sequence ID" value="ADW04925.1"/>
    <property type="molecule type" value="Genomic_DNA"/>
</dbReference>
<dbReference type="Gene3D" id="3.40.50.12780">
    <property type="entry name" value="N-terminal domain of ligase-like"/>
    <property type="match status" value="1"/>
</dbReference>
<evidence type="ECO:0000313" key="4">
    <source>
        <dbReference type="Proteomes" id="UP000002066"/>
    </source>
</evidence>
<dbReference type="InterPro" id="IPR036736">
    <property type="entry name" value="ACP-like_sf"/>
</dbReference>
<dbReference type="GO" id="GO:0043041">
    <property type="term" value="P:amino acid activation for nonribosomal peptide biosynthetic process"/>
    <property type="evidence" value="ECO:0007669"/>
    <property type="project" value="TreeGrafter"/>
</dbReference>
<dbReference type="Pfam" id="PF13193">
    <property type="entry name" value="AMP-binding_C"/>
    <property type="match status" value="1"/>
</dbReference>
<protein>
    <submittedName>
        <fullName evidence="3">Amino acid adenylation domain protein</fullName>
    </submittedName>
</protein>
<dbReference type="PROSITE" id="PS50075">
    <property type="entry name" value="CARRIER"/>
    <property type="match status" value="1"/>
</dbReference>
<dbReference type="PANTHER" id="PTHR45527">
    <property type="entry name" value="NONRIBOSOMAL PEPTIDE SYNTHETASE"/>
    <property type="match status" value="1"/>
</dbReference>
<dbReference type="KEGG" id="sfa:Sfla_3505"/>
<evidence type="ECO:0000256" key="1">
    <source>
        <dbReference type="SAM" id="MobiDB-lite"/>
    </source>
</evidence>
<proteinExistence type="predicted"/>
<dbReference type="InterPro" id="IPR020459">
    <property type="entry name" value="AMP-binding"/>
</dbReference>
<dbReference type="NCBIfam" id="TIGR01733">
    <property type="entry name" value="AA-adenyl-dom"/>
    <property type="match status" value="1"/>
</dbReference>
<dbReference type="SUPFAM" id="SSF47336">
    <property type="entry name" value="ACP-like"/>
    <property type="match status" value="1"/>
</dbReference>
<dbReference type="FunFam" id="3.40.50.980:FF:000001">
    <property type="entry name" value="Non-ribosomal peptide synthetase"/>
    <property type="match status" value="1"/>
</dbReference>
<dbReference type="Gene3D" id="1.10.1200.10">
    <property type="entry name" value="ACP-like"/>
    <property type="match status" value="1"/>
</dbReference>